<dbReference type="GO" id="GO:1904680">
    <property type="term" value="F:peptide transmembrane transporter activity"/>
    <property type="evidence" value="ECO:0007669"/>
    <property type="project" value="TreeGrafter"/>
</dbReference>
<dbReference type="Gene3D" id="3.10.105.10">
    <property type="entry name" value="Dipeptide-binding Protein, Domain 3"/>
    <property type="match status" value="1"/>
</dbReference>
<dbReference type="PANTHER" id="PTHR30290">
    <property type="entry name" value="PERIPLASMIC BINDING COMPONENT OF ABC TRANSPORTER"/>
    <property type="match status" value="1"/>
</dbReference>
<dbReference type="AlphaFoldDB" id="A0A252F3U8"/>
<gene>
    <name evidence="6" type="ORF">CBW42_06420</name>
</gene>
<dbReference type="Proteomes" id="UP000194903">
    <property type="component" value="Unassembled WGS sequence"/>
</dbReference>
<dbReference type="PIRSF" id="PIRSF002741">
    <property type="entry name" value="MppA"/>
    <property type="match status" value="1"/>
</dbReference>
<accession>A0A252F3U8</accession>
<keyword evidence="3" id="KW-0732">Signal</keyword>
<protein>
    <recommendedName>
        <fullName evidence="5">Solute-binding protein family 5 domain-containing protein</fullName>
    </recommendedName>
</protein>
<dbReference type="Gene3D" id="3.40.190.10">
    <property type="entry name" value="Periplasmic binding protein-like II"/>
    <property type="match status" value="1"/>
</dbReference>
<dbReference type="InterPro" id="IPR039424">
    <property type="entry name" value="SBP_5"/>
</dbReference>
<evidence type="ECO:0000256" key="2">
    <source>
        <dbReference type="ARBA" id="ARBA00022448"/>
    </source>
</evidence>
<dbReference type="Pfam" id="PF00496">
    <property type="entry name" value="SBP_bac_5"/>
    <property type="match status" value="1"/>
</dbReference>
<dbReference type="SUPFAM" id="SSF53850">
    <property type="entry name" value="Periplasmic binding protein-like II"/>
    <property type="match status" value="1"/>
</dbReference>
<comment type="caution">
    <text evidence="6">The sequence shown here is derived from an EMBL/GenBank/DDBJ whole genome shotgun (WGS) entry which is preliminary data.</text>
</comment>
<proteinExistence type="inferred from homology"/>
<dbReference type="CDD" id="cd00995">
    <property type="entry name" value="PBP2_NikA_DppA_OppA_like"/>
    <property type="match status" value="1"/>
</dbReference>
<feature type="domain" description="Solute-binding protein family 5" evidence="5">
    <location>
        <begin position="129"/>
        <end position="465"/>
    </location>
</feature>
<dbReference type="GO" id="GO:0042597">
    <property type="term" value="C:periplasmic space"/>
    <property type="evidence" value="ECO:0007669"/>
    <property type="project" value="UniProtKB-ARBA"/>
</dbReference>
<evidence type="ECO:0000313" key="7">
    <source>
        <dbReference type="Proteomes" id="UP000194903"/>
    </source>
</evidence>
<feature type="region of interest" description="Disordered" evidence="4">
    <location>
        <begin position="1"/>
        <end position="22"/>
    </location>
</feature>
<dbReference type="InterPro" id="IPR030678">
    <property type="entry name" value="Peptide/Ni-bd"/>
</dbReference>
<dbReference type="GO" id="GO:0015833">
    <property type="term" value="P:peptide transport"/>
    <property type="evidence" value="ECO:0007669"/>
    <property type="project" value="TreeGrafter"/>
</dbReference>
<evidence type="ECO:0000256" key="1">
    <source>
        <dbReference type="ARBA" id="ARBA00005695"/>
    </source>
</evidence>
<keyword evidence="7" id="KW-1185">Reference proteome</keyword>
<comment type="similarity">
    <text evidence="1">Belongs to the bacterial solute-binding protein 5 family.</text>
</comment>
<dbReference type="EMBL" id="NHOC01000005">
    <property type="protein sequence ID" value="OUM20463.1"/>
    <property type="molecule type" value="Genomic_DNA"/>
</dbReference>
<organism evidence="6 7">
    <name type="scientific">Butyricicoccus porcorum</name>
    <dbReference type="NCBI Taxonomy" id="1945634"/>
    <lineage>
        <taxon>Bacteria</taxon>
        <taxon>Bacillati</taxon>
        <taxon>Bacillota</taxon>
        <taxon>Clostridia</taxon>
        <taxon>Eubacteriales</taxon>
        <taxon>Butyricicoccaceae</taxon>
        <taxon>Butyricicoccus</taxon>
    </lineage>
</organism>
<evidence type="ECO:0000259" key="5">
    <source>
        <dbReference type="Pfam" id="PF00496"/>
    </source>
</evidence>
<dbReference type="OrthoDB" id="9772924at2"/>
<keyword evidence="2" id="KW-0813">Transport</keyword>
<evidence type="ECO:0000313" key="6">
    <source>
        <dbReference type="EMBL" id="OUM20463.1"/>
    </source>
</evidence>
<dbReference type="GO" id="GO:0043190">
    <property type="term" value="C:ATP-binding cassette (ABC) transporter complex"/>
    <property type="evidence" value="ECO:0007669"/>
    <property type="project" value="InterPro"/>
</dbReference>
<dbReference type="PANTHER" id="PTHR30290:SF9">
    <property type="entry name" value="OLIGOPEPTIDE-BINDING PROTEIN APPA"/>
    <property type="match status" value="1"/>
</dbReference>
<dbReference type="InterPro" id="IPR000914">
    <property type="entry name" value="SBP_5_dom"/>
</dbReference>
<evidence type="ECO:0000256" key="3">
    <source>
        <dbReference type="ARBA" id="ARBA00022729"/>
    </source>
</evidence>
<name>A0A252F3U8_9FIRM</name>
<sequence length="548" mass="60115">MHARRILVTPRNQRQARRTGGHYHAGGRTIMKAKRGIAAALAGALLLTGLAGCGSKDSAGSGSGETDAGQIVNQAADNVKAVDSFTLAYNENDGFDPLSCTSSENQLIAQLCFESLFALDDNFQPQKVLCDSLEQTGSRAYTLKLRSGAKFHSGQEVTPADVVFSLNNARLREDSIYQDQLSCISSVKYSGDEVHIRLYRENSNLAALLDVPILRKGTDEDECPDGSGPYQLVTSDGKKCLIPFEQRTGGKVGFCESITLVSVSDATGAANLLSSGELSMLMQTDAEQSPAQGGKYTASVPTTRLHYLGVNCDMEPYDNEDVRTALSLLLDRESIVQTCFAGRADAASLPIVPVPDDVDAPEYNKEKALELLEDADIYDRNDDGFLDISRSRQFKVEIIYNEKYSTKGAVLQQYAETLTEAGILTEVKPLTFEECQSKLRNESFQLYYGEYTMTADFDLSSLISSNGERNFSGYYDSDMEDAINGLASYEEGEEEDARKEYAECFAEQTPLIPIAFERTLISSASELPKQFEPWPDQIFHGIETWSAS</sequence>
<evidence type="ECO:0000256" key="4">
    <source>
        <dbReference type="SAM" id="MobiDB-lite"/>
    </source>
</evidence>
<reference evidence="6 7" key="1">
    <citation type="submission" date="2017-05" db="EMBL/GenBank/DDBJ databases">
        <title>Butyricicoccus porcorum sp. nov. a butyrate-producing bacterium from the swine intestinal tract.</title>
        <authorList>
            <person name="Trachsel J."/>
            <person name="Humphrey S."/>
            <person name="Allen H.K."/>
        </authorList>
    </citation>
    <scope>NUCLEOTIDE SEQUENCE [LARGE SCALE GENOMIC DNA]</scope>
    <source>
        <strain evidence="6">BB10</strain>
    </source>
</reference>